<dbReference type="InterPro" id="IPR055438">
    <property type="entry name" value="AstE_AspA_cat"/>
</dbReference>
<organism evidence="6 7">
    <name type="scientific">Emcibacter nanhaiensis</name>
    <dbReference type="NCBI Taxonomy" id="1505037"/>
    <lineage>
        <taxon>Bacteria</taxon>
        <taxon>Pseudomonadati</taxon>
        <taxon>Pseudomonadota</taxon>
        <taxon>Alphaproteobacteria</taxon>
        <taxon>Emcibacterales</taxon>
        <taxon>Emcibacteraceae</taxon>
        <taxon>Emcibacter</taxon>
    </lineage>
</organism>
<feature type="domain" description="Succinylglutamate desuccinylase/Aspartoacylase catalytic" evidence="5">
    <location>
        <begin position="58"/>
        <end position="162"/>
    </location>
</feature>
<name>A0A501PJA8_9PROT</name>
<evidence type="ECO:0000259" key="5">
    <source>
        <dbReference type="Pfam" id="PF24827"/>
    </source>
</evidence>
<reference evidence="7" key="1">
    <citation type="submission" date="2019-06" db="EMBL/GenBank/DDBJ databases">
        <title>The complete genome of Emcibacter congregatus ZYLT.</title>
        <authorList>
            <person name="Zhao Z."/>
        </authorList>
    </citation>
    <scope>NUCLEOTIDE SEQUENCE [LARGE SCALE GENOMIC DNA]</scope>
    <source>
        <strain evidence="7">MCCC 1A06723</strain>
    </source>
</reference>
<dbReference type="GO" id="GO:0046872">
    <property type="term" value="F:metal ion binding"/>
    <property type="evidence" value="ECO:0007669"/>
    <property type="project" value="UniProtKB-KW"/>
</dbReference>
<dbReference type="Proteomes" id="UP000319148">
    <property type="component" value="Unassembled WGS sequence"/>
</dbReference>
<evidence type="ECO:0000256" key="1">
    <source>
        <dbReference type="ARBA" id="ARBA00001947"/>
    </source>
</evidence>
<keyword evidence="3" id="KW-0378">Hydrolase</keyword>
<evidence type="ECO:0000256" key="3">
    <source>
        <dbReference type="ARBA" id="ARBA00022801"/>
    </source>
</evidence>
<evidence type="ECO:0000313" key="6">
    <source>
        <dbReference type="EMBL" id="TPD60600.1"/>
    </source>
</evidence>
<dbReference type="AlphaFoldDB" id="A0A501PJA8"/>
<keyword evidence="2" id="KW-0479">Metal-binding</keyword>
<keyword evidence="4" id="KW-0862">Zinc</keyword>
<proteinExistence type="predicted"/>
<sequence length="344" mass="38132">MELQPVTKEDNQIKIWTDPPADKLGNSVKDFLNHLGGPTWIDVTGRDCSRCRVVTTLLHGNEPSGTKTLYQWLMSGTIPEVTMHFLVCSVEAALTTPEFSNRHLPDRPDMNRCFKPPFDGVEGRVAEQVINRIRSLAPEAVVDIHNTSGSGPDFTVTSHLTDKHRALAARLSCRLIYTGIKLGALMEVELGIPIITLEAGGSWDLEADLTAMKAIGHLTAENDLFAAQAAPEVDLFAHPMRLEALPGTTLDYDTEKSSETDLTLHRDIEHHNFGVTAKDTALGWAGEDILERLVVQDYDGKNRVRELFYVDGGEFCTACDLRLFMVTTRPRIALSDCLFYLVKA</sequence>
<dbReference type="GO" id="GO:0016788">
    <property type="term" value="F:hydrolase activity, acting on ester bonds"/>
    <property type="evidence" value="ECO:0007669"/>
    <property type="project" value="InterPro"/>
</dbReference>
<gene>
    <name evidence="6" type="ORF">FIV46_07665</name>
</gene>
<accession>A0A501PJA8</accession>
<protein>
    <submittedName>
        <fullName evidence="6">Succinylglutamate desuccinylase</fullName>
    </submittedName>
</protein>
<dbReference type="OrthoDB" id="9782876at2"/>
<dbReference type="Pfam" id="PF24827">
    <property type="entry name" value="AstE_AspA_cat"/>
    <property type="match status" value="1"/>
</dbReference>
<dbReference type="Gene3D" id="3.40.630.10">
    <property type="entry name" value="Zn peptidases"/>
    <property type="match status" value="1"/>
</dbReference>
<comment type="caution">
    <text evidence="6">The sequence shown here is derived from an EMBL/GenBank/DDBJ whole genome shotgun (WGS) entry which is preliminary data.</text>
</comment>
<evidence type="ECO:0000256" key="4">
    <source>
        <dbReference type="ARBA" id="ARBA00022833"/>
    </source>
</evidence>
<comment type="cofactor">
    <cofactor evidence="1">
        <name>Zn(2+)</name>
        <dbReference type="ChEBI" id="CHEBI:29105"/>
    </cofactor>
</comment>
<keyword evidence="7" id="KW-1185">Reference proteome</keyword>
<evidence type="ECO:0000256" key="2">
    <source>
        <dbReference type="ARBA" id="ARBA00022723"/>
    </source>
</evidence>
<evidence type="ECO:0000313" key="7">
    <source>
        <dbReference type="Proteomes" id="UP000319148"/>
    </source>
</evidence>
<dbReference type="EMBL" id="VFIY01000006">
    <property type="protein sequence ID" value="TPD60600.1"/>
    <property type="molecule type" value="Genomic_DNA"/>
</dbReference>
<dbReference type="SUPFAM" id="SSF53187">
    <property type="entry name" value="Zn-dependent exopeptidases"/>
    <property type="match status" value="1"/>
</dbReference>